<evidence type="ECO:0000256" key="1">
    <source>
        <dbReference type="SAM" id="MobiDB-lite"/>
    </source>
</evidence>
<feature type="compositionally biased region" description="Polar residues" evidence="1">
    <location>
        <begin position="125"/>
        <end position="137"/>
    </location>
</feature>
<organism evidence="2 3">
    <name type="scientific">Blumeria graminis f. sp. triticale</name>
    <dbReference type="NCBI Taxonomy" id="1689686"/>
    <lineage>
        <taxon>Eukaryota</taxon>
        <taxon>Fungi</taxon>
        <taxon>Dikarya</taxon>
        <taxon>Ascomycota</taxon>
        <taxon>Pezizomycotina</taxon>
        <taxon>Leotiomycetes</taxon>
        <taxon>Erysiphales</taxon>
        <taxon>Erysiphaceae</taxon>
        <taxon>Blumeria</taxon>
    </lineage>
</organism>
<accession>A0A9W4GJZ3</accession>
<dbReference type="AlphaFoldDB" id="A0A9W4GJZ3"/>
<dbReference type="Proteomes" id="UP000683417">
    <property type="component" value="Unassembled WGS sequence"/>
</dbReference>
<feature type="compositionally biased region" description="Basic residues" evidence="1">
    <location>
        <begin position="138"/>
        <end position="148"/>
    </location>
</feature>
<reference evidence="2" key="1">
    <citation type="submission" date="2020-10" db="EMBL/GenBank/DDBJ databases">
        <authorList>
            <person name="Muller C M."/>
        </authorList>
    </citation>
    <scope>NUCLEOTIDE SEQUENCE</scope>
    <source>
        <strain evidence="2">THUN-12</strain>
    </source>
</reference>
<protein>
    <submittedName>
        <fullName evidence="2">BgTH12-07316</fullName>
    </submittedName>
</protein>
<comment type="caution">
    <text evidence="2">The sequence shown here is derived from an EMBL/GenBank/DDBJ whole genome shotgun (WGS) entry which is preliminary data.</text>
</comment>
<sequence length="315" mass="35579">MIQSQTTHHSLLTTQWMDHPQSNISNVSKTVAFYSTHDLPAIANSSNDNRFLIHSSPEPLMLNHTLMRAGGTTTGSQKLSPGLTLSMKRCDSGYATATNLSLSRAVTKTSARSTRSTRDHRPKSSRTSIQSPRNLPTRTHRARSHSHLQCHNPRLYNSPPNISIRHTMPSHTQQQNQFFYFPSFAPIEITPDRLGCSTPPPPPPPPSTTHYWTSNSSRRLEYAAIDAASSGVRGFLVRLVPDCILPAKAQRTKFWRRENECKREGSVRRYRLALPDEGDDNDGVRNVGFLNERKCDKKRPSLIRKWSNGLKFGRR</sequence>
<feature type="region of interest" description="Disordered" evidence="1">
    <location>
        <begin position="104"/>
        <end position="155"/>
    </location>
</feature>
<dbReference type="EMBL" id="CAJHIT010000010">
    <property type="protein sequence ID" value="CAD6506390.1"/>
    <property type="molecule type" value="Genomic_DNA"/>
</dbReference>
<evidence type="ECO:0000313" key="3">
    <source>
        <dbReference type="Proteomes" id="UP000683417"/>
    </source>
</evidence>
<evidence type="ECO:0000313" key="2">
    <source>
        <dbReference type="EMBL" id="CAD6506390.1"/>
    </source>
</evidence>
<proteinExistence type="predicted"/>
<name>A0A9W4GJZ3_BLUGR</name>
<gene>
    <name evidence="2" type="ORF">BGTH12_LOCUS7748</name>
</gene>
<feature type="compositionally biased region" description="Low complexity" evidence="1">
    <location>
        <begin position="104"/>
        <end position="114"/>
    </location>
</feature>